<dbReference type="PANTHER" id="PTHR43861">
    <property type="entry name" value="TRANS-ACONITATE 2-METHYLTRANSFERASE-RELATED"/>
    <property type="match status" value="1"/>
</dbReference>
<sequence length="223" mass="25636">MNNQIIDFYEKKYRLRSLGPAEKIRVKKIVDLSGKNKIILDIGCDTGLVGKYILKNKNKVYGIDISKKAVIEANNNGLIAKRINPETQALPFKNNYFDLIIMTDIIEHLFDPDKVFQKIRKKLKLNGELIITTPNLASLTRRIQLFLGLNPSTETRLNKYSAGHIRYFVKKNLFELLSNYKFKVIHFSSDLIHLTPNGKINTTLIPYFFPTLGRTLIIKAVKL</sequence>
<accession>A0A2H0W861</accession>
<evidence type="ECO:0008006" key="3">
    <source>
        <dbReference type="Google" id="ProtNLM"/>
    </source>
</evidence>
<dbReference type="InterPro" id="IPR029063">
    <property type="entry name" value="SAM-dependent_MTases_sf"/>
</dbReference>
<organism evidence="1 2">
    <name type="scientific">Candidatus Beckwithbacteria bacterium CG10_big_fil_rev_8_21_14_0_10_34_10</name>
    <dbReference type="NCBI Taxonomy" id="1974495"/>
    <lineage>
        <taxon>Bacteria</taxon>
        <taxon>Candidatus Beckwithiibacteriota</taxon>
    </lineage>
</organism>
<dbReference type="Gene3D" id="3.40.50.150">
    <property type="entry name" value="Vaccinia Virus protein VP39"/>
    <property type="match status" value="1"/>
</dbReference>
<gene>
    <name evidence="1" type="ORF">COT75_05045</name>
</gene>
<dbReference type="Proteomes" id="UP000230093">
    <property type="component" value="Unassembled WGS sequence"/>
</dbReference>
<dbReference type="PANTHER" id="PTHR43861:SF6">
    <property type="entry name" value="METHYLTRANSFERASE TYPE 11"/>
    <property type="match status" value="1"/>
</dbReference>
<dbReference type="Pfam" id="PF13489">
    <property type="entry name" value="Methyltransf_23"/>
    <property type="match status" value="1"/>
</dbReference>
<evidence type="ECO:0000313" key="2">
    <source>
        <dbReference type="Proteomes" id="UP000230093"/>
    </source>
</evidence>
<dbReference type="AlphaFoldDB" id="A0A2H0W861"/>
<evidence type="ECO:0000313" key="1">
    <source>
        <dbReference type="EMBL" id="PIS08817.1"/>
    </source>
</evidence>
<dbReference type="EMBL" id="PEZT01000028">
    <property type="protein sequence ID" value="PIS08817.1"/>
    <property type="molecule type" value="Genomic_DNA"/>
</dbReference>
<protein>
    <recommendedName>
        <fullName evidence="3">Methyltransferase type 11 domain-containing protein</fullName>
    </recommendedName>
</protein>
<reference evidence="2" key="1">
    <citation type="submission" date="2017-09" db="EMBL/GenBank/DDBJ databases">
        <title>Depth-based differentiation of microbial function through sediment-hosted aquifers and enrichment of novel symbionts in the deep terrestrial subsurface.</title>
        <authorList>
            <person name="Probst A.J."/>
            <person name="Ladd B."/>
            <person name="Jarett J.K."/>
            <person name="Geller-Mcgrath D.E."/>
            <person name="Sieber C.M.K."/>
            <person name="Emerson J.B."/>
            <person name="Anantharaman K."/>
            <person name="Thomas B.C."/>
            <person name="Malmstrom R."/>
            <person name="Stieglmeier M."/>
            <person name="Klingl A."/>
            <person name="Woyke T."/>
            <person name="Ryan C.M."/>
            <person name="Banfield J.F."/>
        </authorList>
    </citation>
    <scope>NUCLEOTIDE SEQUENCE [LARGE SCALE GENOMIC DNA]</scope>
</reference>
<dbReference type="CDD" id="cd02440">
    <property type="entry name" value="AdoMet_MTases"/>
    <property type="match status" value="1"/>
</dbReference>
<name>A0A2H0W861_9BACT</name>
<proteinExistence type="predicted"/>
<comment type="caution">
    <text evidence="1">The sequence shown here is derived from an EMBL/GenBank/DDBJ whole genome shotgun (WGS) entry which is preliminary data.</text>
</comment>
<dbReference type="SUPFAM" id="SSF53335">
    <property type="entry name" value="S-adenosyl-L-methionine-dependent methyltransferases"/>
    <property type="match status" value="1"/>
</dbReference>